<evidence type="ECO:0000256" key="1">
    <source>
        <dbReference type="SAM" id="MobiDB-lite"/>
    </source>
</evidence>
<dbReference type="eggNOG" id="KOG4197">
    <property type="taxonomic scope" value="Eukaryota"/>
</dbReference>
<feature type="region of interest" description="Disordered" evidence="1">
    <location>
        <begin position="535"/>
        <end position="592"/>
    </location>
</feature>
<protein>
    <submittedName>
        <fullName evidence="2">Uncharacterized protein</fullName>
    </submittedName>
</protein>
<dbReference type="PANTHER" id="PTHR35746:SF1">
    <property type="entry name" value="PENTATRICOPEPTIDE REPEAT (PPR) SUPERFAMILY PROTEIN"/>
    <property type="match status" value="1"/>
</dbReference>
<dbReference type="AlphaFoldDB" id="A0A0J8CS48"/>
<dbReference type="PANTHER" id="PTHR35746">
    <property type="entry name" value="PENTATRICOPEPTIDE REPEAT (PPR) SUPERFAMILY PROTEIN"/>
    <property type="match status" value="1"/>
</dbReference>
<proteinExistence type="predicted"/>
<gene>
    <name evidence="2" type="ORF">BVRB_3g065290</name>
</gene>
<feature type="compositionally biased region" description="Basic and acidic residues" evidence="1">
    <location>
        <begin position="581"/>
        <end position="591"/>
    </location>
</feature>
<name>A0A0J8CS48_BETVV</name>
<evidence type="ECO:0000313" key="3">
    <source>
        <dbReference type="Proteomes" id="UP000035740"/>
    </source>
</evidence>
<sequence length="626" mass="66582">MEDRDSKTGANDDVLVLAVPDASALPLHKNPEIVVEDLDNNREIINTHKAPGSVSETEGIAHTAEICSGDSKKFRAEDDVLTDVDAIENKLKQEVGTQSIVEQNIGEPGQIPDVEASVGDISKIRSEVVTDFKTENTKDEIASCAEEQKPIVSLENVSPEDATANAAENVDFIWNGAYNKSNSVQSNTEHLILQETDEREESGKELSGSSLLAECAVNNSQDSNVTGIGRNTEVIQTQLEEIKSRSGGEENEAINAEIAPGCGLGAAGSHDVIHEPLEPERISNHGKSINMVDPGELIDHSLPMMESTGGSPGRAAQCIGEDGPGGILKIDDVPVSTSKIIPSDSLEMGEDAQCSLQSSAAVDGSCTKRLAEEASGVAEGGRIIKQHVAVSALDVIPDSSSQTDSLEGNWGSVSDAVMSALSDTPPAAGTPASNHSQASAAEENASLEPKPVMEVQHSVSKTPVESHAGISKMEGISEIQTFEEQQQKNSTLQTSASSSVAHVGKKNEEIIAKVTNWSTDKHHIPLKTLLGEATARSREESPIHHSHSSTSVPPKEEIPVANNGLSKTENAILSTNNPAEESSKEDAEKEWNSPARYPVNIKTEKRRAKGRGYWVPFLCCSSVNAR</sequence>
<feature type="compositionally biased region" description="Polar residues" evidence="1">
    <location>
        <begin position="563"/>
        <end position="578"/>
    </location>
</feature>
<dbReference type="Proteomes" id="UP000035740">
    <property type="component" value="Chromosome 3"/>
</dbReference>
<organism evidence="2 3">
    <name type="scientific">Beta vulgaris subsp. vulgaris</name>
    <name type="common">Beet</name>
    <dbReference type="NCBI Taxonomy" id="3555"/>
    <lineage>
        <taxon>Eukaryota</taxon>
        <taxon>Viridiplantae</taxon>
        <taxon>Streptophyta</taxon>
        <taxon>Embryophyta</taxon>
        <taxon>Tracheophyta</taxon>
        <taxon>Spermatophyta</taxon>
        <taxon>Magnoliopsida</taxon>
        <taxon>eudicotyledons</taxon>
        <taxon>Gunneridae</taxon>
        <taxon>Pentapetalae</taxon>
        <taxon>Caryophyllales</taxon>
        <taxon>Chenopodiaceae</taxon>
        <taxon>Betoideae</taxon>
        <taxon>Beta</taxon>
    </lineage>
</organism>
<evidence type="ECO:0000313" key="2">
    <source>
        <dbReference type="EMBL" id="KMT14803.1"/>
    </source>
</evidence>
<dbReference type="EMBL" id="KQ090066">
    <property type="protein sequence ID" value="KMT14803.1"/>
    <property type="molecule type" value="Genomic_DNA"/>
</dbReference>
<feature type="region of interest" description="Disordered" evidence="1">
    <location>
        <begin position="420"/>
        <end position="446"/>
    </location>
</feature>
<keyword evidence="3" id="KW-1185">Reference proteome</keyword>
<reference evidence="2 3" key="1">
    <citation type="journal article" date="2014" name="Nature">
        <title>The genome of the recently domesticated crop plant sugar beet (Beta vulgaris).</title>
        <authorList>
            <person name="Dohm J.C."/>
            <person name="Minoche A.E."/>
            <person name="Holtgrawe D."/>
            <person name="Capella-Gutierrez S."/>
            <person name="Zakrzewski F."/>
            <person name="Tafer H."/>
            <person name="Rupp O."/>
            <person name="Sorensen T.R."/>
            <person name="Stracke R."/>
            <person name="Reinhardt R."/>
            <person name="Goesmann A."/>
            <person name="Kraft T."/>
            <person name="Schulz B."/>
            <person name="Stadler P.F."/>
            <person name="Schmidt T."/>
            <person name="Gabaldon T."/>
            <person name="Lehrach H."/>
            <person name="Weisshaar B."/>
            <person name="Himmelbauer H."/>
        </authorList>
    </citation>
    <scope>NUCLEOTIDE SEQUENCE [LARGE SCALE GENOMIC DNA]</scope>
    <source>
        <tissue evidence="2">Taproot</tissue>
    </source>
</reference>
<accession>A0A0J8CS48</accession>
<dbReference type="OrthoDB" id="1939753at2759"/>
<dbReference type="Gramene" id="KMT14803">
    <property type="protein sequence ID" value="KMT14803"/>
    <property type="gene ID" value="BVRB_3g065290"/>
</dbReference>